<dbReference type="AlphaFoldDB" id="A5TY60"/>
<evidence type="ECO:0000313" key="2">
    <source>
        <dbReference type="EMBL" id="EDK89835.1"/>
    </source>
</evidence>
<dbReference type="EMBL" id="CM000440">
    <property type="protein sequence ID" value="EDK89835.1"/>
    <property type="molecule type" value="Genomic_DNA"/>
</dbReference>
<dbReference type="HOGENOM" id="CLU_2600992_0_0_0"/>
<proteinExistence type="predicted"/>
<organism evidence="2">
    <name type="scientific">Fusobacterium polymorphum ATCC 10953</name>
    <dbReference type="NCBI Taxonomy" id="393480"/>
    <lineage>
        <taxon>Bacteria</taxon>
        <taxon>Fusobacteriati</taxon>
        <taxon>Fusobacteriota</taxon>
        <taxon>Fusobacteriia</taxon>
        <taxon>Fusobacteriales</taxon>
        <taxon>Fusobacteriaceae</taxon>
        <taxon>Fusobacterium</taxon>
    </lineage>
</organism>
<sequence>MHTKSFMFFSSFKKHTNSSLIKFIYKNIYTVLFLNFFYKTLAIFKITYRPIISLLSFKVNLINLVFYKLILNLKYYKNTGIDGNF</sequence>
<dbReference type="Proteomes" id="UP000001921">
    <property type="component" value="Chromosome"/>
</dbReference>
<protein>
    <submittedName>
        <fullName evidence="2">Uncharacterized protein</fullName>
    </submittedName>
</protein>
<name>A5TY60_FUSNP</name>
<keyword evidence="1" id="KW-0472">Membrane</keyword>
<feature type="transmembrane region" description="Helical" evidence="1">
    <location>
        <begin position="50"/>
        <end position="70"/>
    </location>
</feature>
<keyword evidence="1" id="KW-1133">Transmembrane helix</keyword>
<keyword evidence="1" id="KW-0812">Transmembrane</keyword>
<evidence type="ECO:0000256" key="1">
    <source>
        <dbReference type="SAM" id="Phobius"/>
    </source>
</evidence>
<reference evidence="2" key="2">
    <citation type="submission" date="2007-05" db="EMBL/GenBank/DDBJ databases">
        <title>Genome sequence of Fusobacterium nucleatum subspecies polymorphum - a genetically tractable Fusobacterium.</title>
        <authorList>
            <person name="Karpathy S.E."/>
            <person name="Xiang Q."/>
            <person name="Gioia J."/>
            <person name="Jiang H."/>
            <person name="Liu Y."/>
            <person name="Petrosino J.F."/>
            <person name="Yerrapragada S."/>
            <person name="Fox G.E."/>
            <person name="Kinder Haake S."/>
            <person name="Weinstock G.M."/>
            <person name="Highlander S.K."/>
        </authorList>
    </citation>
    <scope>NUCLEOTIDE SEQUENCE [LARGE SCALE GENOMIC DNA]</scope>
    <source>
        <strain evidence="2">ATCC 10953</strain>
    </source>
</reference>
<feature type="transmembrane region" description="Helical" evidence="1">
    <location>
        <begin position="20"/>
        <end position="38"/>
    </location>
</feature>
<gene>
    <name evidence="2" type="ORF">FNP_2075</name>
</gene>
<reference evidence="2" key="1">
    <citation type="submission" date="2006-07" db="EMBL/GenBank/DDBJ databases">
        <authorList>
            <person name="Qin X."/>
            <person name="Weinstock G.M."/>
        </authorList>
    </citation>
    <scope>NUCLEOTIDE SEQUENCE [LARGE SCALE GENOMIC DNA]</scope>
    <source>
        <strain evidence="2">ATCC 10953</strain>
    </source>
</reference>
<accession>A5TY60</accession>